<dbReference type="Gene3D" id="3.90.1200.10">
    <property type="match status" value="1"/>
</dbReference>
<dbReference type="EMBL" id="CATZAT010000001">
    <property type="protein sequence ID" value="CAJ0773920.1"/>
    <property type="molecule type" value="Genomic_DNA"/>
</dbReference>
<keyword evidence="3" id="KW-1185">Reference proteome</keyword>
<evidence type="ECO:0000259" key="1">
    <source>
        <dbReference type="Pfam" id="PF01636"/>
    </source>
</evidence>
<dbReference type="SUPFAM" id="SSF56112">
    <property type="entry name" value="Protein kinase-like (PK-like)"/>
    <property type="match status" value="1"/>
</dbReference>
<comment type="caution">
    <text evidence="2">The sequence shown here is derived from an EMBL/GenBank/DDBJ whole genome shotgun (WGS) entry which is preliminary data.</text>
</comment>
<dbReference type="PANTHER" id="PTHR43883">
    <property type="entry name" value="SLR0207 PROTEIN"/>
    <property type="match status" value="1"/>
</dbReference>
<feature type="domain" description="Aminoglycoside phosphotransferase" evidence="1">
    <location>
        <begin position="105"/>
        <end position="268"/>
    </location>
</feature>
<dbReference type="Pfam" id="PF01636">
    <property type="entry name" value="APH"/>
    <property type="match status" value="1"/>
</dbReference>
<reference evidence="2 3" key="1">
    <citation type="submission" date="2023-07" db="EMBL/GenBank/DDBJ databases">
        <authorList>
            <person name="Peeters C."/>
        </authorList>
    </citation>
    <scope>NUCLEOTIDE SEQUENCE [LARGE SCALE GENOMIC DNA]</scope>
    <source>
        <strain evidence="2 3">LMG 18096</strain>
    </source>
</reference>
<dbReference type="PANTHER" id="PTHR43883:SF1">
    <property type="entry name" value="GLUCONOKINASE"/>
    <property type="match status" value="1"/>
</dbReference>
<protein>
    <recommendedName>
        <fullName evidence="1">Aminoglycoside phosphotransferase domain-containing protein</fullName>
    </recommendedName>
</protein>
<organism evidence="2 3">
    <name type="scientific">Ralstonia holmesii</name>
    <dbReference type="NCBI Taxonomy" id="3058602"/>
    <lineage>
        <taxon>Bacteria</taxon>
        <taxon>Pseudomonadati</taxon>
        <taxon>Pseudomonadota</taxon>
        <taxon>Betaproteobacteria</taxon>
        <taxon>Burkholderiales</taxon>
        <taxon>Burkholderiaceae</taxon>
        <taxon>Ralstonia</taxon>
    </lineage>
</organism>
<dbReference type="AlphaFoldDB" id="A0ABC8Q4J1"/>
<evidence type="ECO:0000313" key="2">
    <source>
        <dbReference type="EMBL" id="CAJ0773920.1"/>
    </source>
</evidence>
<accession>A0ABC8Q4J1</accession>
<dbReference type="InterPro" id="IPR011009">
    <property type="entry name" value="Kinase-like_dom_sf"/>
</dbReference>
<dbReference type="Pfam" id="PF13671">
    <property type="entry name" value="AAA_33"/>
    <property type="match status" value="1"/>
</dbReference>
<dbReference type="InterPro" id="IPR052732">
    <property type="entry name" value="Cell-binding_unc_protein"/>
</dbReference>
<dbReference type="Proteomes" id="UP001189663">
    <property type="component" value="Unassembled WGS sequence"/>
</dbReference>
<evidence type="ECO:0000313" key="3">
    <source>
        <dbReference type="Proteomes" id="UP001189663"/>
    </source>
</evidence>
<dbReference type="InterPro" id="IPR027417">
    <property type="entry name" value="P-loop_NTPase"/>
</dbReference>
<dbReference type="SUPFAM" id="SSF52540">
    <property type="entry name" value="P-loop containing nucleoside triphosphate hydrolases"/>
    <property type="match status" value="1"/>
</dbReference>
<dbReference type="Gene3D" id="3.40.50.300">
    <property type="entry name" value="P-loop containing nucleotide triphosphate hydrolases"/>
    <property type="match status" value="1"/>
</dbReference>
<proteinExistence type="predicted"/>
<dbReference type="InterPro" id="IPR002575">
    <property type="entry name" value="Aminoglycoside_PTrfase"/>
</dbReference>
<name>A0ABC8Q4J1_9RALS</name>
<sequence length="549" mass="61073">MLGNRPARTLIYVRAHGSNRAILTFYIRRRNPRMAEQAPTIPCTQPAEALVTRMLEAAAYPHPAADLQMIETHLSWVFLAGEFAYKVRKPIKLDFVDFSTLRARQTDCEEECRLNRRLAPALYLGVVPISHDPATGAIYVDGQGTPCEYAVRMRRFAQQDVLSALAHAGRLRPEEIDALADLIADFHATAPVCGPVSDDGTPSSIRRTLEDCAAGVSALSTEPPIVAATVALLRKHADRLEEAFASRRRGRHIRECHGDLHLGNIVLIGGQPTPFDCLEFSPSLRWIDTMYDTAFLFMDLLAAGLHGLAYRLINRYLERCGDYAGLAVLPFYASMRALVRARVLLERAHQLDGTPDLAAKLRGEARRMLDLSRELLRRNDACILLMHGLSGSGKSTRAAQLAEAEGMIRVRSDVERQRTRYVAAVDRYLPRAVERTYRRLAAVCKLGASAGFPMIADATFLAERQRRRFFSLAHRLGVAVAIADCVADVDTLRMRIRNRMQGGLDASEADLHVLDAQIATQQPLNVEERAHVIPGEISNVVPYIRGREQ</sequence>
<gene>
    <name evidence="2" type="ORF">LMG18096_00075</name>
</gene>